<reference evidence="1" key="1">
    <citation type="submission" date="2020-05" db="EMBL/GenBank/DDBJ databases">
        <title>The draft genome sequence of Maribacter sp. ANRC-HE7.</title>
        <authorList>
            <person name="Mu L."/>
        </authorList>
    </citation>
    <scope>NUCLEOTIDE SEQUENCE</scope>
    <source>
        <strain evidence="1">ANRC-HE7</strain>
    </source>
</reference>
<dbReference type="Proteomes" id="UP001166021">
    <property type="component" value="Unassembled WGS sequence"/>
</dbReference>
<name>A0ABR7V4L6_9FLAO</name>
<organism evidence="1 2">
    <name type="scientific">Maribacter aquimaris</name>
    <dbReference type="NCBI Taxonomy" id="2737171"/>
    <lineage>
        <taxon>Bacteria</taxon>
        <taxon>Pseudomonadati</taxon>
        <taxon>Bacteroidota</taxon>
        <taxon>Flavobacteriia</taxon>
        <taxon>Flavobacteriales</taxon>
        <taxon>Flavobacteriaceae</taxon>
        <taxon>Maribacter</taxon>
    </lineage>
</organism>
<accession>A0ABR7V4L6</accession>
<dbReference type="RefSeq" id="WP_188243743.1">
    <property type="nucleotide sequence ID" value="NZ_JABTCF010000006.1"/>
</dbReference>
<keyword evidence="2" id="KW-1185">Reference proteome</keyword>
<gene>
    <name evidence="1" type="ORF">HPE56_10640</name>
</gene>
<proteinExistence type="predicted"/>
<comment type="caution">
    <text evidence="1">The sequence shown here is derived from an EMBL/GenBank/DDBJ whole genome shotgun (WGS) entry which is preliminary data.</text>
</comment>
<evidence type="ECO:0000313" key="2">
    <source>
        <dbReference type="Proteomes" id="UP001166021"/>
    </source>
</evidence>
<evidence type="ECO:0000313" key="1">
    <source>
        <dbReference type="EMBL" id="MBD0778251.1"/>
    </source>
</evidence>
<dbReference type="EMBL" id="JABTCF010000006">
    <property type="protein sequence ID" value="MBD0778251.1"/>
    <property type="molecule type" value="Genomic_DNA"/>
</dbReference>
<sequence length="237" mass="27969">MKKERRKLPSEILRKATGIDEIQDGIISGAISTIPWLGPVMNEIFIQVPNRIQQKRINETVQILQEKVRRIETNELIEKYIQSDDFYDFNVGFWKSSMRVRDEKIRNTLANVFMDSVLTQENYELSVNRLFLDFLVSLSPIQIILISYINFNEKLLEKIESYDNFFAKYNEYDKKIVIDQSEFKFYCLDIENKGLITTNGGLRDFGVKDSILYDHTYVEPSVKMTELGKRFMEFIIK</sequence>
<evidence type="ECO:0008006" key="3">
    <source>
        <dbReference type="Google" id="ProtNLM"/>
    </source>
</evidence>
<protein>
    <recommendedName>
        <fullName evidence="3">DUF4393 domain-containing protein</fullName>
    </recommendedName>
</protein>